<dbReference type="PANTHER" id="PTHR40980:SF4">
    <property type="entry name" value="TONB-DEPENDENT RECEPTOR-LIKE BETA-BARREL DOMAIN-CONTAINING PROTEIN"/>
    <property type="match status" value="1"/>
</dbReference>
<dbReference type="Pfam" id="PF14905">
    <property type="entry name" value="OMP_b-brl_3"/>
    <property type="match status" value="1"/>
</dbReference>
<keyword evidence="6" id="KW-0675">Receptor</keyword>
<evidence type="ECO:0000313" key="7">
    <source>
        <dbReference type="Proteomes" id="UP000576082"/>
    </source>
</evidence>
<dbReference type="Proteomes" id="UP000576082">
    <property type="component" value="Unassembled WGS sequence"/>
</dbReference>
<dbReference type="Gene3D" id="2.40.170.20">
    <property type="entry name" value="TonB-dependent receptor, beta-barrel domain"/>
    <property type="match status" value="1"/>
</dbReference>
<protein>
    <submittedName>
        <fullName evidence="6">TonB-dependent receptor</fullName>
    </submittedName>
</protein>
<feature type="signal peptide" evidence="4">
    <location>
        <begin position="1"/>
        <end position="19"/>
    </location>
</feature>
<sequence>MKNLYIMVLFSFMSTVTLAKKYQGAIYDENNKPLEFVNVVVSSINGEFITGTITDSTGNFTVEVDKYEKFIVELSFIGYKSKTIEVTSKSSNTLGDITLYENSVELEGVEVFGKKPIISQKVDRVVFNIENSTLEFGEDGMSVLKQTPGILVSDDKISIVGKSQVKVLINDRLVMLSGNDLTEYLSTLSSNEIKEIEVIKIPPSKYSSEGNSGLINIKLKESKSDSFNGYINSTYKRASNNSYFNGAGINYKKNKFSAFAYLNAGVSDRLVTEDNNIYYPTNKWESRSNINYLSNYISERLGMDYQLSENTTVGVQYKGSMSKQGDTGFTRTTIIDNNESLNSILKTDNSLDGSSNYHSLNAHMITKFDSSKKSLSIDVDYYSKNTSKDNKSITTNTSDYVNTIDNSNSQNVDVFTAQADFIFPYDNFNLNFGSKVSSISNNSSLYQLYIDNEHNEEQLNNYSYNENMQSVYASFDTEFDKWTFKMGLRLENTMINSLSKSLDESYDYNYLKLFPTFFTMYTINDENSLSAGYGRRINRPSYKNLNPYRWYYNPYSYAEGNPYLKPYYIDNVEITHTYDNNLSSSLYFSNTTDGVDQITLTDKDSEIQATVLDNFLNERAIGFTQSVSFDYLGFVSSYIQYNINYTLVYSDRPETVDKQSGYNYSVSIDNTFNLNKKKTLLGEVNFWYSSPSVSGVDYILENYSLDLGLKYSFEKISLSLKALDILKTNNYIIESNVNNIRQEYSNYYDSRQLRLSLRYTFGSDKIRSNRKKYSNSDEVKRSY</sequence>
<keyword evidence="2" id="KW-0472">Membrane</keyword>
<comment type="subcellular location">
    <subcellularLocation>
        <location evidence="1">Cell outer membrane</location>
    </subcellularLocation>
</comment>
<dbReference type="InterPro" id="IPR036942">
    <property type="entry name" value="Beta-barrel_TonB_sf"/>
</dbReference>
<organism evidence="6 7">
    <name type="scientific">Flammeovirga aprica JL-4</name>
    <dbReference type="NCBI Taxonomy" id="694437"/>
    <lineage>
        <taxon>Bacteria</taxon>
        <taxon>Pseudomonadati</taxon>
        <taxon>Bacteroidota</taxon>
        <taxon>Cytophagia</taxon>
        <taxon>Cytophagales</taxon>
        <taxon>Flammeovirgaceae</taxon>
        <taxon>Flammeovirga</taxon>
    </lineage>
</organism>
<dbReference type="SUPFAM" id="SSF56935">
    <property type="entry name" value="Porins"/>
    <property type="match status" value="1"/>
</dbReference>
<dbReference type="InterPro" id="IPR041700">
    <property type="entry name" value="OMP_b-brl_3"/>
</dbReference>
<feature type="chain" id="PRO_5030787018" evidence="4">
    <location>
        <begin position="20"/>
        <end position="783"/>
    </location>
</feature>
<dbReference type="SUPFAM" id="SSF49464">
    <property type="entry name" value="Carboxypeptidase regulatory domain-like"/>
    <property type="match status" value="1"/>
</dbReference>
<reference evidence="6 7" key="1">
    <citation type="submission" date="2020-04" db="EMBL/GenBank/DDBJ databases">
        <title>Flammeovirga sp. SR4, a novel species isolated from seawater.</title>
        <authorList>
            <person name="Wang X."/>
        </authorList>
    </citation>
    <scope>NUCLEOTIDE SEQUENCE [LARGE SCALE GENOMIC DNA]</scope>
    <source>
        <strain evidence="6 7">ATCC 23126</strain>
    </source>
</reference>
<evidence type="ECO:0000256" key="2">
    <source>
        <dbReference type="ARBA" id="ARBA00023136"/>
    </source>
</evidence>
<evidence type="ECO:0000259" key="5">
    <source>
        <dbReference type="Pfam" id="PF14905"/>
    </source>
</evidence>
<dbReference type="GO" id="GO:0009279">
    <property type="term" value="C:cell outer membrane"/>
    <property type="evidence" value="ECO:0007669"/>
    <property type="project" value="UniProtKB-SubCell"/>
</dbReference>
<dbReference type="PANTHER" id="PTHR40980">
    <property type="entry name" value="PLUG DOMAIN-CONTAINING PROTEIN"/>
    <property type="match status" value="1"/>
</dbReference>
<gene>
    <name evidence="6" type="ORF">HHU12_33270</name>
</gene>
<dbReference type="AlphaFoldDB" id="A0A7X9S233"/>
<comment type="caution">
    <text evidence="6">The sequence shown here is derived from an EMBL/GenBank/DDBJ whole genome shotgun (WGS) entry which is preliminary data.</text>
</comment>
<dbReference type="Pfam" id="PF13715">
    <property type="entry name" value="CarbopepD_reg_2"/>
    <property type="match status" value="1"/>
</dbReference>
<name>A0A7X9S233_9BACT</name>
<proteinExistence type="predicted"/>
<dbReference type="Gene3D" id="2.60.40.1120">
    <property type="entry name" value="Carboxypeptidase-like, regulatory domain"/>
    <property type="match status" value="1"/>
</dbReference>
<dbReference type="RefSeq" id="WP_169661035.1">
    <property type="nucleotide sequence ID" value="NZ_JABANE010000230.1"/>
</dbReference>
<evidence type="ECO:0000256" key="1">
    <source>
        <dbReference type="ARBA" id="ARBA00004442"/>
    </source>
</evidence>
<evidence type="ECO:0000256" key="4">
    <source>
        <dbReference type="SAM" id="SignalP"/>
    </source>
</evidence>
<dbReference type="InterPro" id="IPR008969">
    <property type="entry name" value="CarboxyPept-like_regulatory"/>
</dbReference>
<keyword evidence="3" id="KW-0998">Cell outer membrane</keyword>
<dbReference type="EMBL" id="JABANE010000230">
    <property type="protein sequence ID" value="NME72876.1"/>
    <property type="molecule type" value="Genomic_DNA"/>
</dbReference>
<feature type="domain" description="Outer membrane protein beta-barrel" evidence="5">
    <location>
        <begin position="367"/>
        <end position="759"/>
    </location>
</feature>
<keyword evidence="7" id="KW-1185">Reference proteome</keyword>
<evidence type="ECO:0000313" key="6">
    <source>
        <dbReference type="EMBL" id="NME72876.1"/>
    </source>
</evidence>
<accession>A0A7X9S233</accession>
<evidence type="ECO:0000256" key="3">
    <source>
        <dbReference type="ARBA" id="ARBA00023237"/>
    </source>
</evidence>
<keyword evidence="4" id="KW-0732">Signal</keyword>